<evidence type="ECO:0000256" key="4">
    <source>
        <dbReference type="ARBA" id="ARBA00022485"/>
    </source>
</evidence>
<organism evidence="15 16">
    <name type="scientific">Geodia barretti</name>
    <name type="common">Barrett's horny sponge</name>
    <dbReference type="NCBI Taxonomy" id="519541"/>
    <lineage>
        <taxon>Eukaryota</taxon>
        <taxon>Metazoa</taxon>
        <taxon>Porifera</taxon>
        <taxon>Demospongiae</taxon>
        <taxon>Heteroscleromorpha</taxon>
        <taxon>Tetractinellida</taxon>
        <taxon>Astrophorina</taxon>
        <taxon>Geodiidae</taxon>
        <taxon>Geodia</taxon>
    </lineage>
</organism>
<keyword evidence="9" id="KW-0411">Iron-sulfur</keyword>
<sequence>VATSKKIEDTLGRGVRDLRISVTDRCNFRCPYCMPAEIFGERYEFLKREEILSFEEITRLTRLFVGFGVRKVRITGGEPLVRAQVTELIARLAEIDGVDDLAMTTNGFLLPRYAHELKDAGLNRLTVSMDALDEDVFSQMSGRPYGPEKVLAGIDAARDAGFSPLKINTVVQRGVNEQTILETAEHFRGTGDIVRFIEFMDVGNLNDWDLSQVVSGREIIEIIDAEYPLEPADANYQGEVASRYRYVDGQGEIGVITSVTQPFCGDCTRARLTTEGRLVTCLFATRGTDLKEPLRDGATDDELNEIIEGVWLNRRDRYSETRSSNTALEGAGTGAIREKIEMFRLGG</sequence>
<dbReference type="GO" id="GO:0006777">
    <property type="term" value="P:Mo-molybdopterin cofactor biosynthetic process"/>
    <property type="evidence" value="ECO:0007669"/>
    <property type="project" value="UniProtKB-KW"/>
</dbReference>
<evidence type="ECO:0000259" key="14">
    <source>
        <dbReference type="PROSITE" id="PS51918"/>
    </source>
</evidence>
<evidence type="ECO:0000256" key="13">
    <source>
        <dbReference type="ARBA" id="ARBA00048697"/>
    </source>
</evidence>
<dbReference type="InterPro" id="IPR007197">
    <property type="entry name" value="rSAM"/>
</dbReference>
<dbReference type="PANTHER" id="PTHR22960">
    <property type="entry name" value="MOLYBDOPTERIN COFACTOR SYNTHESIS PROTEIN A"/>
    <property type="match status" value="1"/>
</dbReference>
<dbReference type="InterPro" id="IPR013483">
    <property type="entry name" value="MoaA"/>
</dbReference>
<dbReference type="InterPro" id="IPR013785">
    <property type="entry name" value="Aldolase_TIM"/>
</dbReference>
<comment type="catalytic activity">
    <reaction evidence="13">
        <text>GTP + AH2 + S-adenosyl-L-methionine = (8S)-3',8-cyclo-7,8-dihydroguanosine 5'-triphosphate + 5'-deoxyadenosine + L-methionine + A + H(+)</text>
        <dbReference type="Rhea" id="RHEA:49576"/>
        <dbReference type="ChEBI" id="CHEBI:13193"/>
        <dbReference type="ChEBI" id="CHEBI:15378"/>
        <dbReference type="ChEBI" id="CHEBI:17319"/>
        <dbReference type="ChEBI" id="CHEBI:17499"/>
        <dbReference type="ChEBI" id="CHEBI:37565"/>
        <dbReference type="ChEBI" id="CHEBI:57844"/>
        <dbReference type="ChEBI" id="CHEBI:59789"/>
        <dbReference type="ChEBI" id="CHEBI:131766"/>
        <dbReference type="EC" id="4.1.99.22"/>
    </reaction>
</comment>
<evidence type="ECO:0000256" key="3">
    <source>
        <dbReference type="ARBA" id="ARBA00012167"/>
    </source>
</evidence>
<dbReference type="InterPro" id="IPR050105">
    <property type="entry name" value="MoCo_biosynth_MoaA/MoaC"/>
</dbReference>
<comment type="pathway">
    <text evidence="2">Cofactor biosynthesis; molybdopterin biosynthesis.</text>
</comment>
<evidence type="ECO:0000256" key="11">
    <source>
        <dbReference type="ARBA" id="ARBA00023150"/>
    </source>
</evidence>
<dbReference type="CDD" id="cd01335">
    <property type="entry name" value="Radical_SAM"/>
    <property type="match status" value="1"/>
</dbReference>
<evidence type="ECO:0000256" key="8">
    <source>
        <dbReference type="ARBA" id="ARBA00023004"/>
    </source>
</evidence>
<accession>A0AA35SUC4</accession>
<dbReference type="PANTHER" id="PTHR22960:SF0">
    <property type="entry name" value="MOLYBDENUM COFACTOR BIOSYNTHESIS PROTEIN 1"/>
    <property type="match status" value="1"/>
</dbReference>
<evidence type="ECO:0000256" key="12">
    <source>
        <dbReference type="ARBA" id="ARBA00023239"/>
    </source>
</evidence>
<feature type="non-terminal residue" evidence="15">
    <location>
        <position position="1"/>
    </location>
</feature>
<dbReference type="Pfam" id="PF06463">
    <property type="entry name" value="Mob_synth_C"/>
    <property type="match status" value="1"/>
</dbReference>
<dbReference type="Pfam" id="PF04055">
    <property type="entry name" value="Radical_SAM"/>
    <property type="match status" value="1"/>
</dbReference>
<evidence type="ECO:0000256" key="6">
    <source>
        <dbReference type="ARBA" id="ARBA00022723"/>
    </source>
</evidence>
<name>A0AA35SUC4_GEOBA</name>
<dbReference type="InterPro" id="IPR058240">
    <property type="entry name" value="rSAM_sf"/>
</dbReference>
<dbReference type="SFLD" id="SFLDG01386">
    <property type="entry name" value="main_SPASM_domain-containing"/>
    <property type="match status" value="1"/>
</dbReference>
<dbReference type="SFLD" id="SFLDS00029">
    <property type="entry name" value="Radical_SAM"/>
    <property type="match status" value="1"/>
</dbReference>
<evidence type="ECO:0000256" key="1">
    <source>
        <dbReference type="ARBA" id="ARBA00001966"/>
    </source>
</evidence>
<dbReference type="SFLD" id="SFLDG01067">
    <property type="entry name" value="SPASM/twitch_domain_containing"/>
    <property type="match status" value="1"/>
</dbReference>
<evidence type="ECO:0000256" key="7">
    <source>
        <dbReference type="ARBA" id="ARBA00022741"/>
    </source>
</evidence>
<dbReference type="SMART" id="SM00729">
    <property type="entry name" value="Elp3"/>
    <property type="match status" value="1"/>
</dbReference>
<keyword evidence="6" id="KW-0479">Metal-binding</keyword>
<proteinExistence type="inferred from homology"/>
<gene>
    <name evidence="15" type="ORF">GBAR_LOCUS20105</name>
</gene>
<dbReference type="EC" id="4.1.99.22" evidence="3"/>
<dbReference type="EMBL" id="CASHTH010002828">
    <property type="protein sequence ID" value="CAI8035849.1"/>
    <property type="molecule type" value="Genomic_DNA"/>
</dbReference>
<dbReference type="InterPro" id="IPR040064">
    <property type="entry name" value="MoaA-like"/>
</dbReference>
<evidence type="ECO:0000313" key="15">
    <source>
        <dbReference type="EMBL" id="CAI8035849.1"/>
    </source>
</evidence>
<evidence type="ECO:0000256" key="2">
    <source>
        <dbReference type="ARBA" id="ARBA00005046"/>
    </source>
</evidence>
<dbReference type="AlphaFoldDB" id="A0AA35SUC4"/>
<evidence type="ECO:0000256" key="9">
    <source>
        <dbReference type="ARBA" id="ARBA00023014"/>
    </source>
</evidence>
<keyword evidence="5" id="KW-0949">S-adenosyl-L-methionine</keyword>
<dbReference type="Proteomes" id="UP001174909">
    <property type="component" value="Unassembled WGS sequence"/>
</dbReference>
<dbReference type="GO" id="GO:0061799">
    <property type="term" value="F:cyclic pyranopterin monophosphate synthase activity"/>
    <property type="evidence" value="ECO:0007669"/>
    <property type="project" value="TreeGrafter"/>
</dbReference>
<keyword evidence="16" id="KW-1185">Reference proteome</keyword>
<reference evidence="15" key="1">
    <citation type="submission" date="2023-03" db="EMBL/GenBank/DDBJ databases">
        <authorList>
            <person name="Steffen K."/>
            <person name="Cardenas P."/>
        </authorList>
    </citation>
    <scope>NUCLEOTIDE SEQUENCE</scope>
</reference>
<dbReference type="SUPFAM" id="SSF102114">
    <property type="entry name" value="Radical SAM enzymes"/>
    <property type="match status" value="1"/>
</dbReference>
<dbReference type="CDD" id="cd21117">
    <property type="entry name" value="Twitch_MoaA"/>
    <property type="match status" value="1"/>
</dbReference>
<dbReference type="GO" id="GO:0005525">
    <property type="term" value="F:GTP binding"/>
    <property type="evidence" value="ECO:0007669"/>
    <property type="project" value="UniProtKB-KW"/>
</dbReference>
<dbReference type="NCBIfam" id="TIGR02666">
    <property type="entry name" value="moaA"/>
    <property type="match status" value="1"/>
</dbReference>
<comment type="caution">
    <text evidence="15">The sequence shown here is derived from an EMBL/GenBank/DDBJ whole genome shotgun (WGS) entry which is preliminary data.</text>
</comment>
<dbReference type="PROSITE" id="PS01305">
    <property type="entry name" value="MOAA_NIFB_PQQE"/>
    <property type="match status" value="1"/>
</dbReference>
<comment type="cofactor">
    <cofactor evidence="1">
        <name>[4Fe-4S] cluster</name>
        <dbReference type="ChEBI" id="CHEBI:49883"/>
    </cofactor>
</comment>
<dbReference type="InterPro" id="IPR010505">
    <property type="entry name" value="MoaA_twitch"/>
</dbReference>
<dbReference type="HAMAP" id="MF_01225_B">
    <property type="entry name" value="MoaA_B"/>
    <property type="match status" value="1"/>
</dbReference>
<evidence type="ECO:0000256" key="5">
    <source>
        <dbReference type="ARBA" id="ARBA00022691"/>
    </source>
</evidence>
<keyword evidence="12" id="KW-0456">Lyase</keyword>
<dbReference type="PROSITE" id="PS51918">
    <property type="entry name" value="RADICAL_SAM"/>
    <property type="match status" value="1"/>
</dbReference>
<keyword evidence="8" id="KW-0408">Iron</keyword>
<dbReference type="SFLD" id="SFLDG01383">
    <property type="entry name" value="cyclic_pyranopterin_phosphate"/>
    <property type="match status" value="1"/>
</dbReference>
<keyword evidence="7" id="KW-0547">Nucleotide-binding</keyword>
<dbReference type="InterPro" id="IPR000385">
    <property type="entry name" value="MoaA_NifB_PqqE_Fe-S-bd_CS"/>
</dbReference>
<evidence type="ECO:0000256" key="10">
    <source>
        <dbReference type="ARBA" id="ARBA00023134"/>
    </source>
</evidence>
<dbReference type="Gene3D" id="3.20.20.70">
    <property type="entry name" value="Aldolase class I"/>
    <property type="match status" value="1"/>
</dbReference>
<feature type="domain" description="Radical SAM core" evidence="14">
    <location>
        <begin position="10"/>
        <end position="230"/>
    </location>
</feature>
<dbReference type="InterPro" id="IPR006638">
    <property type="entry name" value="Elp3/MiaA/NifB-like_rSAM"/>
</dbReference>
<dbReference type="GO" id="GO:0051539">
    <property type="term" value="F:4 iron, 4 sulfur cluster binding"/>
    <property type="evidence" value="ECO:0007669"/>
    <property type="project" value="UniProtKB-KW"/>
</dbReference>
<dbReference type="GO" id="GO:0061798">
    <property type="term" value="F:GTP 3',8'-cyclase activity"/>
    <property type="evidence" value="ECO:0007669"/>
    <property type="project" value="UniProtKB-EC"/>
</dbReference>
<dbReference type="GO" id="GO:0046872">
    <property type="term" value="F:metal ion binding"/>
    <property type="evidence" value="ECO:0007669"/>
    <property type="project" value="UniProtKB-KW"/>
</dbReference>
<keyword evidence="10" id="KW-0342">GTP-binding</keyword>
<protein>
    <recommendedName>
        <fullName evidence="3">GTP 3',8-cyclase</fullName>
        <ecNumber evidence="3">4.1.99.22</ecNumber>
    </recommendedName>
</protein>
<keyword evidence="4" id="KW-0004">4Fe-4S</keyword>
<evidence type="ECO:0000313" key="16">
    <source>
        <dbReference type="Proteomes" id="UP001174909"/>
    </source>
</evidence>
<keyword evidence="11" id="KW-0501">Molybdenum cofactor biosynthesis</keyword>